<proteinExistence type="inferred from homology"/>
<comment type="similarity">
    <text evidence="2">Belongs to the peptidase S54 family.</text>
</comment>
<dbReference type="GO" id="GO:0004252">
    <property type="term" value="F:serine-type endopeptidase activity"/>
    <property type="evidence" value="ECO:0007669"/>
    <property type="project" value="TreeGrafter"/>
</dbReference>
<dbReference type="InterPro" id="IPR051739">
    <property type="entry name" value="Rhomboid_IM_Serine_Proteases"/>
</dbReference>
<keyword evidence="5 6" id="KW-0472">Membrane</keyword>
<evidence type="ECO:0000256" key="2">
    <source>
        <dbReference type="ARBA" id="ARBA00009045"/>
    </source>
</evidence>
<organism evidence="7 8">
    <name type="scientific">Tigriopus californicus</name>
    <name type="common">Marine copepod</name>
    <dbReference type="NCBI Taxonomy" id="6832"/>
    <lineage>
        <taxon>Eukaryota</taxon>
        <taxon>Metazoa</taxon>
        <taxon>Ecdysozoa</taxon>
        <taxon>Arthropoda</taxon>
        <taxon>Crustacea</taxon>
        <taxon>Multicrustacea</taxon>
        <taxon>Hexanauplia</taxon>
        <taxon>Copepoda</taxon>
        <taxon>Harpacticoida</taxon>
        <taxon>Harpacticidae</taxon>
        <taxon>Tigriopus</taxon>
    </lineage>
</organism>
<dbReference type="PANTHER" id="PTHR45840:SF2">
    <property type="entry name" value="PROTEIN RHOMBOID-RELATED"/>
    <property type="match status" value="1"/>
</dbReference>
<evidence type="ECO:0000313" key="8">
    <source>
        <dbReference type="Proteomes" id="UP000318571"/>
    </source>
</evidence>
<dbReference type="GO" id="GO:0016020">
    <property type="term" value="C:membrane"/>
    <property type="evidence" value="ECO:0007669"/>
    <property type="project" value="UniProtKB-SubCell"/>
</dbReference>
<dbReference type="SUPFAM" id="SSF144091">
    <property type="entry name" value="Rhomboid-like"/>
    <property type="match status" value="1"/>
</dbReference>
<feature type="transmembrane region" description="Helical" evidence="6">
    <location>
        <begin position="36"/>
        <end position="54"/>
    </location>
</feature>
<keyword evidence="3 6" id="KW-0812">Transmembrane</keyword>
<protein>
    <recommendedName>
        <fullName evidence="9">Peptidase S54 rhomboid domain-containing protein</fullName>
    </recommendedName>
</protein>
<keyword evidence="4 6" id="KW-1133">Transmembrane helix</keyword>
<evidence type="ECO:0000313" key="7">
    <source>
        <dbReference type="EMBL" id="TRY73264.1"/>
    </source>
</evidence>
<evidence type="ECO:0000256" key="6">
    <source>
        <dbReference type="SAM" id="Phobius"/>
    </source>
</evidence>
<sequence>MEQVNLYVIGLGLFDVCHAIYIRYTAQSALAGSVGYAAHFGGALGGFLLGVLILKNIEVEKWETKLQVTCILVWTLGVAFAIIFNAVGGTAIYPRTDWGWIYDCSYKRFSGC</sequence>
<gene>
    <name evidence="7" type="ORF">TCAL_14642</name>
</gene>
<evidence type="ECO:0000256" key="4">
    <source>
        <dbReference type="ARBA" id="ARBA00022989"/>
    </source>
</evidence>
<keyword evidence="8" id="KW-1185">Reference proteome</keyword>
<feature type="transmembrane region" description="Helical" evidence="6">
    <location>
        <begin position="6"/>
        <end position="24"/>
    </location>
</feature>
<dbReference type="InterPro" id="IPR035952">
    <property type="entry name" value="Rhomboid-like_sf"/>
</dbReference>
<accession>A0A553P6F6</accession>
<comment type="caution">
    <text evidence="7">The sequence shown here is derived from an EMBL/GenBank/DDBJ whole genome shotgun (WGS) entry which is preliminary data.</text>
</comment>
<evidence type="ECO:0000256" key="5">
    <source>
        <dbReference type="ARBA" id="ARBA00023136"/>
    </source>
</evidence>
<dbReference type="EMBL" id="VCGU01000007">
    <property type="protein sequence ID" value="TRY73264.1"/>
    <property type="molecule type" value="Genomic_DNA"/>
</dbReference>
<reference evidence="7 8" key="1">
    <citation type="journal article" date="2018" name="Nat. Ecol. Evol.">
        <title>Genomic signatures of mitonuclear coevolution across populations of Tigriopus californicus.</title>
        <authorList>
            <person name="Barreto F.S."/>
            <person name="Watson E.T."/>
            <person name="Lima T.G."/>
            <person name="Willett C.S."/>
            <person name="Edmands S."/>
            <person name="Li W."/>
            <person name="Burton R.S."/>
        </authorList>
    </citation>
    <scope>NUCLEOTIDE SEQUENCE [LARGE SCALE GENOMIC DNA]</scope>
    <source>
        <strain evidence="7 8">San Diego</strain>
    </source>
</reference>
<dbReference type="AlphaFoldDB" id="A0A553P6F6"/>
<evidence type="ECO:0000256" key="1">
    <source>
        <dbReference type="ARBA" id="ARBA00004141"/>
    </source>
</evidence>
<dbReference type="Proteomes" id="UP000318571">
    <property type="component" value="Chromosome 3"/>
</dbReference>
<dbReference type="PANTHER" id="PTHR45840">
    <property type="entry name" value="RHOMBOID-RELATED PROTEIN"/>
    <property type="match status" value="1"/>
</dbReference>
<evidence type="ECO:0008006" key="9">
    <source>
        <dbReference type="Google" id="ProtNLM"/>
    </source>
</evidence>
<evidence type="ECO:0000256" key="3">
    <source>
        <dbReference type="ARBA" id="ARBA00022692"/>
    </source>
</evidence>
<comment type="subcellular location">
    <subcellularLocation>
        <location evidence="1">Membrane</location>
        <topology evidence="1">Multi-pass membrane protein</topology>
    </subcellularLocation>
</comment>
<feature type="transmembrane region" description="Helical" evidence="6">
    <location>
        <begin position="66"/>
        <end position="87"/>
    </location>
</feature>
<name>A0A553P6F6_TIGCA</name>